<dbReference type="SUPFAM" id="SSF89550">
    <property type="entry name" value="PHP domain-like"/>
    <property type="match status" value="1"/>
</dbReference>
<dbReference type="GO" id="GO:0004401">
    <property type="term" value="F:histidinol-phosphatase activity"/>
    <property type="evidence" value="ECO:0007669"/>
    <property type="project" value="UniProtKB-EC"/>
</dbReference>
<evidence type="ECO:0000313" key="4">
    <source>
        <dbReference type="Proteomes" id="UP000523079"/>
    </source>
</evidence>
<feature type="region of interest" description="Disordered" evidence="1">
    <location>
        <begin position="1"/>
        <end position="32"/>
    </location>
</feature>
<dbReference type="RefSeq" id="WP_182560976.1">
    <property type="nucleotide sequence ID" value="NZ_JACGWT010000005.1"/>
</dbReference>
<dbReference type="Gene3D" id="3.20.20.140">
    <property type="entry name" value="Metal-dependent hydrolases"/>
    <property type="match status" value="1"/>
</dbReference>
<protein>
    <submittedName>
        <fullName evidence="3">Histidinol-phosphatase (PHP family)</fullName>
        <ecNumber evidence="3">3.1.3.15</ecNumber>
    </submittedName>
</protein>
<comment type="caution">
    <text evidence="3">The sequence shown here is derived from an EMBL/GenBank/DDBJ whole genome shotgun (WGS) entry which is preliminary data.</text>
</comment>
<keyword evidence="4" id="KW-1185">Reference proteome</keyword>
<keyword evidence="3" id="KW-0378">Hydrolase</keyword>
<reference evidence="3 4" key="1">
    <citation type="submission" date="2020-07" db="EMBL/GenBank/DDBJ databases">
        <title>Sequencing the genomes of 1000 actinobacteria strains.</title>
        <authorList>
            <person name="Klenk H.-P."/>
        </authorList>
    </citation>
    <scope>NUCLEOTIDE SEQUENCE [LARGE SCALE GENOMIC DNA]</scope>
    <source>
        <strain evidence="3 4">DSM 100723</strain>
    </source>
</reference>
<feature type="domain" description="PHP" evidence="2">
    <location>
        <begin position="6"/>
        <end position="226"/>
    </location>
</feature>
<dbReference type="Proteomes" id="UP000523079">
    <property type="component" value="Unassembled WGS sequence"/>
</dbReference>
<evidence type="ECO:0000259" key="2">
    <source>
        <dbReference type="Pfam" id="PF02811"/>
    </source>
</evidence>
<proteinExistence type="predicted"/>
<dbReference type="AlphaFoldDB" id="A0A7W3P6V8"/>
<gene>
    <name evidence="3" type="ORF">FHX74_002978</name>
</gene>
<dbReference type="EC" id="3.1.3.15" evidence="3"/>
<dbReference type="EMBL" id="JACGWT010000005">
    <property type="protein sequence ID" value="MBA8795342.1"/>
    <property type="molecule type" value="Genomic_DNA"/>
</dbReference>
<evidence type="ECO:0000313" key="3">
    <source>
        <dbReference type="EMBL" id="MBA8795342.1"/>
    </source>
</evidence>
<evidence type="ECO:0000256" key="1">
    <source>
        <dbReference type="SAM" id="MobiDB-lite"/>
    </source>
</evidence>
<feature type="compositionally biased region" description="Basic and acidic residues" evidence="1">
    <location>
        <begin position="1"/>
        <end position="13"/>
    </location>
</feature>
<accession>A0A7W3P6V8</accession>
<name>A0A7W3P6V8_9ACTN</name>
<dbReference type="InterPro" id="IPR016195">
    <property type="entry name" value="Pol/histidinol_Pase-like"/>
</dbReference>
<dbReference type="Pfam" id="PF02811">
    <property type="entry name" value="PHP"/>
    <property type="match status" value="1"/>
</dbReference>
<organism evidence="3 4">
    <name type="scientific">Microlunatus kandeliicorticis</name>
    <dbReference type="NCBI Taxonomy" id="1759536"/>
    <lineage>
        <taxon>Bacteria</taxon>
        <taxon>Bacillati</taxon>
        <taxon>Actinomycetota</taxon>
        <taxon>Actinomycetes</taxon>
        <taxon>Propionibacteriales</taxon>
        <taxon>Propionibacteriaceae</taxon>
        <taxon>Microlunatus</taxon>
    </lineage>
</organism>
<dbReference type="InterPro" id="IPR004013">
    <property type="entry name" value="PHP_dom"/>
</dbReference>
<sequence>MDLPADTHVHSEYSWDVSPGGPGPHSPAHGTLRGHCARAERIGLSTVIFTEHCDLTGWGIDAEDASPAHRVLIGADGILVPPLPRLDAFRAEVERCRRDHPGLRILTGVEFGQPHLDLDRALAVLDLAGLDRVNGSLHTLTVDGVRYEPITLYRRWPADRVITDYLAEAVVMAGSDAAFPVFTHLDYAVRSWPTERLGPFDPYTFEEPFRAAMRAIAASGRALELNVGVIRPWIAQWWAQEGGRAVSFGSDAHTPDRLAANFPDAVAMAEQNGFRRGRRPEDFWTR</sequence>